<evidence type="ECO:0000256" key="12">
    <source>
        <dbReference type="RuleBase" id="RU000483"/>
    </source>
</evidence>
<dbReference type="SUPFAM" id="SSF81336">
    <property type="entry name" value="F1F0 ATP synthase subunit A"/>
    <property type="match status" value="1"/>
</dbReference>
<evidence type="ECO:0000256" key="7">
    <source>
        <dbReference type="ARBA" id="ARBA00022989"/>
    </source>
</evidence>
<evidence type="ECO:0000256" key="8">
    <source>
        <dbReference type="ARBA" id="ARBA00023065"/>
    </source>
</evidence>
<dbReference type="InterPro" id="IPR000568">
    <property type="entry name" value="ATP_synth_F0_asu"/>
</dbReference>
<dbReference type="PANTHER" id="PTHR42823">
    <property type="entry name" value="ATP SYNTHASE SUBUNIT A, CHLOROPLASTIC"/>
    <property type="match status" value="1"/>
</dbReference>
<dbReference type="GO" id="GO:0045259">
    <property type="term" value="C:proton-transporting ATP synthase complex"/>
    <property type="evidence" value="ECO:0007669"/>
    <property type="project" value="UniProtKB-KW"/>
</dbReference>
<comment type="similarity">
    <text evidence="2 11 12">Belongs to the ATPase A chain family.</text>
</comment>
<dbReference type="Gene3D" id="1.20.120.220">
    <property type="entry name" value="ATP synthase, F0 complex, subunit A"/>
    <property type="match status" value="1"/>
</dbReference>
<dbReference type="EMBL" id="PVNE01000003">
    <property type="protein sequence ID" value="PRX42023.1"/>
    <property type="molecule type" value="Genomic_DNA"/>
</dbReference>
<dbReference type="CDD" id="cd00310">
    <property type="entry name" value="ATP-synt_Fo_a_6"/>
    <property type="match status" value="1"/>
</dbReference>
<dbReference type="Pfam" id="PF00119">
    <property type="entry name" value="ATP-synt_A"/>
    <property type="match status" value="1"/>
</dbReference>
<dbReference type="AlphaFoldDB" id="A0A2T0LHX1"/>
<dbReference type="GO" id="GO:0042777">
    <property type="term" value="P:proton motive force-driven plasma membrane ATP synthesis"/>
    <property type="evidence" value="ECO:0007669"/>
    <property type="project" value="TreeGrafter"/>
</dbReference>
<dbReference type="GO" id="GO:0046933">
    <property type="term" value="F:proton-transporting ATP synthase activity, rotational mechanism"/>
    <property type="evidence" value="ECO:0007669"/>
    <property type="project" value="UniProtKB-UniRule"/>
</dbReference>
<evidence type="ECO:0000256" key="1">
    <source>
        <dbReference type="ARBA" id="ARBA00004141"/>
    </source>
</evidence>
<dbReference type="GO" id="GO:0005886">
    <property type="term" value="C:plasma membrane"/>
    <property type="evidence" value="ECO:0007669"/>
    <property type="project" value="UniProtKB-SubCell"/>
</dbReference>
<comment type="caution">
    <text evidence="13">The sequence shown here is derived from an EMBL/GenBank/DDBJ whole genome shotgun (WGS) entry which is preliminary data.</text>
</comment>
<feature type="transmembrane region" description="Helical" evidence="11">
    <location>
        <begin position="79"/>
        <end position="102"/>
    </location>
</feature>
<accession>A0A2T0LHX1</accession>
<keyword evidence="9 11" id="KW-0472">Membrane</keyword>
<dbReference type="InterPro" id="IPR023011">
    <property type="entry name" value="ATP_synth_F0_asu_AS"/>
</dbReference>
<keyword evidence="8 11" id="KW-0406">Ion transport</keyword>
<dbReference type="PANTHER" id="PTHR42823:SF3">
    <property type="entry name" value="ATP SYNTHASE SUBUNIT A, CHLOROPLASTIC"/>
    <property type="match status" value="1"/>
</dbReference>
<evidence type="ECO:0000256" key="5">
    <source>
        <dbReference type="ARBA" id="ARBA00022692"/>
    </source>
</evidence>
<sequence length="254" mass="28471">MKCAPMEITPKVQFLGLTFDVTVMIGTLVASLLVLLITIPAARRLALRPSGMQTVMEMVIDFLRGVLQLSFDKKSADKYIGFVVTLFLFIFFANQLGVMMMVPSEAHHPIPEWGLSGEAFENAEGEVVWFRSPTADMNVTFAMAFAIALFAHFMGIRKHPRQYLAHYFQPFKGFVFLHIIDELAKPTTHAMRLWANIFAGEVLIVIMLKASPLLTGAPLLVWLGYSIFVGTVQAYIFTVLATVYISQKVNIDHH</sequence>
<feature type="transmembrane region" description="Helical" evidence="11">
    <location>
        <begin position="193"/>
        <end position="210"/>
    </location>
</feature>
<evidence type="ECO:0000256" key="9">
    <source>
        <dbReference type="ARBA" id="ARBA00023136"/>
    </source>
</evidence>
<name>A0A2T0LHX1_9BACL</name>
<evidence type="ECO:0000313" key="14">
    <source>
        <dbReference type="Proteomes" id="UP000237797"/>
    </source>
</evidence>
<evidence type="ECO:0000256" key="4">
    <source>
        <dbReference type="ARBA" id="ARBA00022547"/>
    </source>
</evidence>
<reference evidence="13 14" key="1">
    <citation type="submission" date="2018-03" db="EMBL/GenBank/DDBJ databases">
        <title>Genomic Encyclopedia of Archaeal and Bacterial Type Strains, Phase II (KMG-II): from individual species to whole genera.</title>
        <authorList>
            <person name="Goeker M."/>
        </authorList>
    </citation>
    <scope>NUCLEOTIDE SEQUENCE [LARGE SCALE GENOMIC DNA]</scope>
    <source>
        <strain evidence="13 14">DSM 44946</strain>
    </source>
</reference>
<feature type="transmembrane region" description="Helical" evidence="11">
    <location>
        <begin position="222"/>
        <end position="245"/>
    </location>
</feature>
<keyword evidence="10 11" id="KW-0066">ATP synthesis</keyword>
<keyword evidence="7 11" id="KW-1133">Transmembrane helix</keyword>
<dbReference type="InterPro" id="IPR045082">
    <property type="entry name" value="ATP_syn_F0_a_bact/chloroplast"/>
</dbReference>
<gene>
    <name evidence="11" type="primary">atpB</name>
    <name evidence="13" type="ORF">CLV97_10338</name>
</gene>
<evidence type="ECO:0000313" key="13">
    <source>
        <dbReference type="EMBL" id="PRX42023.1"/>
    </source>
</evidence>
<keyword evidence="5 11" id="KW-0812">Transmembrane</keyword>
<evidence type="ECO:0000256" key="3">
    <source>
        <dbReference type="ARBA" id="ARBA00022448"/>
    </source>
</evidence>
<dbReference type="HAMAP" id="MF_01393">
    <property type="entry name" value="ATP_synth_a_bact"/>
    <property type="match status" value="1"/>
</dbReference>
<organism evidence="13 14">
    <name type="scientific">Planifilum fimeticola</name>
    <dbReference type="NCBI Taxonomy" id="201975"/>
    <lineage>
        <taxon>Bacteria</taxon>
        <taxon>Bacillati</taxon>
        <taxon>Bacillota</taxon>
        <taxon>Bacilli</taxon>
        <taxon>Bacillales</taxon>
        <taxon>Thermoactinomycetaceae</taxon>
        <taxon>Planifilum</taxon>
    </lineage>
</organism>
<dbReference type="PROSITE" id="PS00449">
    <property type="entry name" value="ATPASE_A"/>
    <property type="match status" value="1"/>
</dbReference>
<protein>
    <recommendedName>
        <fullName evidence="11 12">ATP synthase subunit a</fullName>
    </recommendedName>
    <alternativeName>
        <fullName evidence="11">ATP synthase F0 sector subunit a</fullName>
    </alternativeName>
    <alternativeName>
        <fullName evidence="11">F-ATPase subunit 6</fullName>
    </alternativeName>
</protein>
<evidence type="ECO:0000256" key="10">
    <source>
        <dbReference type="ARBA" id="ARBA00023310"/>
    </source>
</evidence>
<feature type="transmembrane region" description="Helical" evidence="11">
    <location>
        <begin position="21"/>
        <end position="42"/>
    </location>
</feature>
<comment type="function">
    <text evidence="11 12">Key component of the proton channel; it plays a direct role in the translocation of protons across the membrane.</text>
</comment>
<comment type="subcellular location">
    <subcellularLocation>
        <location evidence="11 12">Cell membrane</location>
        <topology evidence="11 12">Multi-pass membrane protein</topology>
    </subcellularLocation>
    <subcellularLocation>
        <location evidence="1">Membrane</location>
        <topology evidence="1">Multi-pass membrane protein</topology>
    </subcellularLocation>
</comment>
<dbReference type="InterPro" id="IPR035908">
    <property type="entry name" value="F0_ATP_A_sf"/>
</dbReference>
<keyword evidence="3 11" id="KW-0813">Transport</keyword>
<evidence type="ECO:0000256" key="6">
    <source>
        <dbReference type="ARBA" id="ARBA00022781"/>
    </source>
</evidence>
<keyword evidence="6 11" id="KW-0375">Hydrogen ion transport</keyword>
<feature type="transmembrane region" description="Helical" evidence="11">
    <location>
        <begin position="139"/>
        <end position="156"/>
    </location>
</feature>
<dbReference type="NCBIfam" id="TIGR01131">
    <property type="entry name" value="ATP_synt_6_or_A"/>
    <property type="match status" value="1"/>
</dbReference>
<dbReference type="PRINTS" id="PR00123">
    <property type="entry name" value="ATPASEA"/>
</dbReference>
<keyword evidence="4 11" id="KW-0138">CF(0)</keyword>
<keyword evidence="11" id="KW-1003">Cell membrane</keyword>
<dbReference type="Proteomes" id="UP000237797">
    <property type="component" value="Unassembled WGS sequence"/>
</dbReference>
<evidence type="ECO:0000256" key="11">
    <source>
        <dbReference type="HAMAP-Rule" id="MF_01393"/>
    </source>
</evidence>
<evidence type="ECO:0000256" key="2">
    <source>
        <dbReference type="ARBA" id="ARBA00006810"/>
    </source>
</evidence>
<keyword evidence="14" id="KW-1185">Reference proteome</keyword>
<proteinExistence type="inferred from homology"/>